<gene>
    <name evidence="4" type="ORF">DSM5745_08565</name>
</gene>
<evidence type="ECO:0008006" key="6">
    <source>
        <dbReference type="Google" id="ProtNLM"/>
    </source>
</evidence>
<dbReference type="RefSeq" id="XP_026600594.1">
    <property type="nucleotide sequence ID" value="XM_026750581.1"/>
</dbReference>
<dbReference type="InterPro" id="IPR016624">
    <property type="entry name" value="UCP014753"/>
</dbReference>
<dbReference type="Pfam" id="PF10022">
    <property type="entry name" value="DUF2264"/>
    <property type="match status" value="1"/>
</dbReference>
<dbReference type="InterPro" id="IPR049237">
    <property type="entry name" value="DUF2264_C"/>
</dbReference>
<feature type="domain" description="DUF2264" evidence="3">
    <location>
        <begin position="485"/>
        <end position="782"/>
    </location>
</feature>
<protein>
    <recommendedName>
        <fullName evidence="6">DUF2264 domain-containing protein</fullName>
    </recommendedName>
</protein>
<evidence type="ECO:0000256" key="1">
    <source>
        <dbReference type="SAM" id="MobiDB-lite"/>
    </source>
</evidence>
<name>A0A3D8R420_9EURO</name>
<evidence type="ECO:0000259" key="2">
    <source>
        <dbReference type="Pfam" id="PF10022"/>
    </source>
</evidence>
<dbReference type="PANTHER" id="PTHR35339:SF2">
    <property type="entry name" value="DUF2264 DOMAIN-CONTAINING PROTEIN-RELATED"/>
    <property type="match status" value="1"/>
</dbReference>
<evidence type="ECO:0000313" key="4">
    <source>
        <dbReference type="EMBL" id="RDW68805.1"/>
    </source>
</evidence>
<comment type="caution">
    <text evidence="4">The sequence shown here is derived from an EMBL/GenBank/DDBJ whole genome shotgun (WGS) entry which is preliminary data.</text>
</comment>
<evidence type="ECO:0000313" key="5">
    <source>
        <dbReference type="Proteomes" id="UP000256690"/>
    </source>
</evidence>
<organism evidence="4 5">
    <name type="scientific">Aspergillus mulundensis</name>
    <dbReference type="NCBI Taxonomy" id="1810919"/>
    <lineage>
        <taxon>Eukaryota</taxon>
        <taxon>Fungi</taxon>
        <taxon>Dikarya</taxon>
        <taxon>Ascomycota</taxon>
        <taxon>Pezizomycotina</taxon>
        <taxon>Eurotiomycetes</taxon>
        <taxon>Eurotiomycetidae</taxon>
        <taxon>Eurotiales</taxon>
        <taxon>Aspergillaceae</taxon>
        <taxon>Aspergillus</taxon>
        <taxon>Aspergillus subgen. Nidulantes</taxon>
    </lineage>
</organism>
<proteinExistence type="predicted"/>
<keyword evidence="5" id="KW-1185">Reference proteome</keyword>
<dbReference type="InterPro" id="IPR049349">
    <property type="entry name" value="DUF2264_N"/>
</dbReference>
<dbReference type="Pfam" id="PF20938">
    <property type="entry name" value="DUF2264_C"/>
    <property type="match status" value="1"/>
</dbReference>
<dbReference type="AlphaFoldDB" id="A0A3D8R420"/>
<reference evidence="4 5" key="1">
    <citation type="journal article" date="2018" name="IMA Fungus">
        <title>IMA Genome-F 9: Draft genome sequence of Annulohypoxylon stygium, Aspergillus mulundensis, Berkeleyomyces basicola (syn. Thielaviopsis basicola), Ceratocystis smalleyi, two Cercospora beticola strains, Coleophoma cylindrospora, Fusarium fracticaudum, Phialophora cf. hyalina, and Morchella septimelata.</title>
        <authorList>
            <person name="Wingfield B.D."/>
            <person name="Bills G.F."/>
            <person name="Dong Y."/>
            <person name="Huang W."/>
            <person name="Nel W.J."/>
            <person name="Swalarsk-Parry B.S."/>
            <person name="Vaghefi N."/>
            <person name="Wilken P.M."/>
            <person name="An Z."/>
            <person name="de Beer Z.W."/>
            <person name="De Vos L."/>
            <person name="Chen L."/>
            <person name="Duong T.A."/>
            <person name="Gao Y."/>
            <person name="Hammerbacher A."/>
            <person name="Kikkert J.R."/>
            <person name="Li Y."/>
            <person name="Li H."/>
            <person name="Li K."/>
            <person name="Li Q."/>
            <person name="Liu X."/>
            <person name="Ma X."/>
            <person name="Naidoo K."/>
            <person name="Pethybridge S.J."/>
            <person name="Sun J."/>
            <person name="Steenkamp E.T."/>
            <person name="van der Nest M.A."/>
            <person name="van Wyk S."/>
            <person name="Wingfield M.J."/>
            <person name="Xiong C."/>
            <person name="Yue Q."/>
            <person name="Zhang X."/>
        </authorList>
    </citation>
    <scope>NUCLEOTIDE SEQUENCE [LARGE SCALE GENOMIC DNA]</scope>
    <source>
        <strain evidence="4 5">DSM 5745</strain>
    </source>
</reference>
<dbReference type="Proteomes" id="UP000256690">
    <property type="component" value="Unassembled WGS sequence"/>
</dbReference>
<feature type="region of interest" description="Disordered" evidence="1">
    <location>
        <begin position="798"/>
        <end position="834"/>
    </location>
</feature>
<dbReference type="PIRSF" id="PIRSF014753">
    <property type="entry name" value="UCP014753"/>
    <property type="match status" value="1"/>
</dbReference>
<dbReference type="GeneID" id="38118935"/>
<dbReference type="OrthoDB" id="5150166at2759"/>
<accession>A0A3D8R420</accession>
<feature type="domain" description="DUF2264" evidence="2">
    <location>
        <begin position="113"/>
        <end position="469"/>
    </location>
</feature>
<feature type="compositionally biased region" description="Basic residues" evidence="1">
    <location>
        <begin position="798"/>
        <end position="807"/>
    </location>
</feature>
<evidence type="ECO:0000259" key="3">
    <source>
        <dbReference type="Pfam" id="PF20938"/>
    </source>
</evidence>
<dbReference type="EMBL" id="PVWQ01000011">
    <property type="protein sequence ID" value="RDW68805.1"/>
    <property type="molecule type" value="Genomic_DNA"/>
</dbReference>
<dbReference type="PANTHER" id="PTHR35339">
    <property type="entry name" value="LINALOOL DEHYDRATASE_ISOMERASE DOMAIN-CONTAINING PROTEIN"/>
    <property type="match status" value="1"/>
</dbReference>
<sequence length="855" mass="95121">MASYRYIVTSPPQWQDSQVTEYTESAAANPPQSVVISPMLRQIPPLNERQLEAGVGSAIVIPLADDGRFYHRLFRSSTLGCWTLVGNNCPHLRRWQPATMPPLPGFSDNPFATRADLVVAARSLLSALEPYKSASRARIKLPVATAAGFDDTAAQLEGFARPLWVVPYLFDEPSTGNLNLESWMEGLKSGIDPAGPEYWGDLGDFDQRMVEMESIAVALLAKPGVFHDSMGVDQRRNLAAWLRKINDHEMPRNNWLWFRVFVNLALIRSLGVSRDALQDQIEADLRTLDTFEIGEGWSSDGLWGDERKQADYYSGSFAIQFAQLLYVRFASDEDPQRAERYRQSAREFGSVFWRYFDPDGSAIPFGRSLTYRFAFAAFWSAAACADIPFPPPLNSPGTIKGLLLRHLRWWSKQHHIFNTDGTLNIGYTYPNMYLAENYNSPQSVYWCLKSFIVIMLPENHEFWSVPELPHPSASVTGTSTALGEVEVVWPPRHILCNTPEHTYLLSSGQMTKKGHKAREAKYGKFAYSSALGFSVPCGTLLEQVAPDSTLAVSFDGGENWRVREAPVEERILDIEVLGRNVGTVPGLYSAWKPWSFMDFSIETVLIPLREVYPGWHVRVHRVKGADKMQGPWERIQLIDSGFAIDAETASGRIIPKVRRGTASIEGHCTVDSSCLITSRAGASGIVDSTADTELELLASSSRVDTQETVKAKCRAFCLRPDPNTNIIASRTFIPSVRHEIAIENHEGGDGEIMIVSGVFAVAASAGLGHEVVYGMWMKRPKLSIRIVDGELGRVHSRARIPGHRSSGRRLTDTQAPGGRSSATHAQSPEAERIPRASRYPALRVKGPGWWVALIQ</sequence>